<keyword evidence="2" id="KW-1185">Reference proteome</keyword>
<evidence type="ECO:0000313" key="1">
    <source>
        <dbReference type="EMBL" id="AZV77854.1"/>
    </source>
</evidence>
<sequence>MSDGFKPYLPGVLALIADEISVDLAVRLAKQRGGREIYIAKDPAPGSSLSKIVGQSNAQKLYKLLGSGKMLVPAGNICGQTGRRQRIAMLLDQGVSHSIIAAEVDVHIRTVERMSAELRCPKDLRQSDLFL</sequence>
<reference evidence="1 2" key="1">
    <citation type="submission" date="2018-10" db="EMBL/GenBank/DDBJ databases">
        <title>Parasedimentitalea marina sp. nov., a psychrophilic bacterium isolated from deep seawater of the New Britain Trench.</title>
        <authorList>
            <person name="Cao J."/>
        </authorList>
    </citation>
    <scope>NUCLEOTIDE SEQUENCE [LARGE SCALE GENOMIC DNA]</scope>
    <source>
        <strain evidence="1 2">W43</strain>
    </source>
</reference>
<dbReference type="OrthoDB" id="7860036at2"/>
<dbReference type="Proteomes" id="UP000283063">
    <property type="component" value="Chromosome"/>
</dbReference>
<evidence type="ECO:0000313" key="2">
    <source>
        <dbReference type="Proteomes" id="UP000283063"/>
    </source>
</evidence>
<dbReference type="RefSeq" id="WP_127748414.1">
    <property type="nucleotide sequence ID" value="NZ_CP033219.1"/>
</dbReference>
<name>A0A3T0N1F3_9RHOB</name>
<organism evidence="1 2">
    <name type="scientific">Parasedimentitalea marina</name>
    <dbReference type="NCBI Taxonomy" id="2483033"/>
    <lineage>
        <taxon>Bacteria</taxon>
        <taxon>Pseudomonadati</taxon>
        <taxon>Pseudomonadota</taxon>
        <taxon>Alphaproteobacteria</taxon>
        <taxon>Rhodobacterales</taxon>
        <taxon>Paracoccaceae</taxon>
        <taxon>Parasedimentitalea</taxon>
    </lineage>
</organism>
<proteinExistence type="predicted"/>
<accession>A0A3T0N1F3</accession>
<gene>
    <name evidence="1" type="ORF">EBB79_08070</name>
</gene>
<dbReference type="AlphaFoldDB" id="A0A3T0N1F3"/>
<dbReference type="KEGG" id="sedi:EBB79_08070"/>
<dbReference type="EMBL" id="CP033219">
    <property type="protein sequence ID" value="AZV77854.1"/>
    <property type="molecule type" value="Genomic_DNA"/>
</dbReference>
<protein>
    <submittedName>
        <fullName evidence="1">Helix-turn-helix domain-containing protein</fullName>
    </submittedName>
</protein>